<comment type="cofactor">
    <cofactor evidence="3">
        <name>Mg(2+)</name>
        <dbReference type="ChEBI" id="CHEBI:18420"/>
    </cofactor>
    <cofactor evidence="3">
        <name>Co(2+)</name>
        <dbReference type="ChEBI" id="CHEBI:48828"/>
    </cofactor>
</comment>
<comment type="catalytic activity">
    <reaction evidence="3">
        <text>O-phospho-D-serine + H2O = D-serine + phosphate</text>
        <dbReference type="Rhea" id="RHEA:24873"/>
        <dbReference type="ChEBI" id="CHEBI:15377"/>
        <dbReference type="ChEBI" id="CHEBI:35247"/>
        <dbReference type="ChEBI" id="CHEBI:43474"/>
        <dbReference type="ChEBI" id="CHEBI:58680"/>
        <dbReference type="EC" id="3.1.3.3"/>
    </reaction>
</comment>
<dbReference type="EC" id="3.1.3.3" evidence="3"/>
<dbReference type="SFLD" id="SFLDG01135">
    <property type="entry name" value="C1.5.6:_HAD__Beta-PGM__Phospha"/>
    <property type="match status" value="1"/>
</dbReference>
<dbReference type="EMBL" id="JAVDQH010000016">
    <property type="protein sequence ID" value="MDR6245622.1"/>
    <property type="molecule type" value="Genomic_DNA"/>
</dbReference>
<dbReference type="SFLD" id="SFLDG01129">
    <property type="entry name" value="C1.5:_HAD__Beta-PGM__Phosphata"/>
    <property type="match status" value="1"/>
</dbReference>
<dbReference type="GO" id="GO:0016787">
    <property type="term" value="F:hydrolase activity"/>
    <property type="evidence" value="ECO:0007669"/>
    <property type="project" value="UniProtKB-KW"/>
</dbReference>
<keyword evidence="2 3" id="KW-0460">Magnesium</keyword>
<comment type="catalytic activity">
    <reaction evidence="3">
        <text>O-phospho-L-serine + H2O = L-serine + phosphate</text>
        <dbReference type="Rhea" id="RHEA:21208"/>
        <dbReference type="ChEBI" id="CHEBI:15377"/>
        <dbReference type="ChEBI" id="CHEBI:33384"/>
        <dbReference type="ChEBI" id="CHEBI:43474"/>
        <dbReference type="ChEBI" id="CHEBI:57524"/>
        <dbReference type="EC" id="3.1.3.3"/>
    </reaction>
</comment>
<protein>
    <recommendedName>
        <fullName evidence="3">Phosphoserine phosphatase</fullName>
        <shortName evidence="3">PSP</shortName>
        <ecNumber evidence="3">3.1.3.3</ecNumber>
    </recommendedName>
</protein>
<comment type="function">
    <text evidence="3">Catalyzes the last step of the phosphorylated serine biosynthetic pathway, i.e. dephosphorylation of O-phospho-L-serine to form L-serine.</text>
</comment>
<organism evidence="4 5">
    <name type="scientific">Paenibacillus hunanensis</name>
    <dbReference type="NCBI Taxonomy" id="539262"/>
    <lineage>
        <taxon>Bacteria</taxon>
        <taxon>Bacillati</taxon>
        <taxon>Bacillota</taxon>
        <taxon>Bacilli</taxon>
        <taxon>Bacillales</taxon>
        <taxon>Paenibacillaceae</taxon>
        <taxon>Paenibacillus</taxon>
    </lineage>
</organism>
<proteinExistence type="inferred from homology"/>
<keyword evidence="1 3" id="KW-0378">Hydrolase</keyword>
<keyword evidence="3" id="KW-0028">Amino-acid biosynthesis</keyword>
<comment type="similarity">
    <text evidence="3">Belongs to the HAD-like hydrolase superfamily.</text>
</comment>
<dbReference type="InterPro" id="IPR006439">
    <property type="entry name" value="HAD-SF_hydro_IA"/>
</dbReference>
<sequence>MSIEAVLFDLDDTLLWDERSIEEAFHYTCLTAANREGIDAVELEKAVRKEARALYESYETFPFTQMIGINPFEGLWAQFTAGEQPEFRKLEQIAPVYRKEAWNRGLRALGINNEELGNELAEQFVRERRNRPHFYEETLQILGELKGKVKLLLLTNGCPALQQEKLDGVPELAPFFDQIVISGAFGRGKPDPSIFRHALELLNVQPEQALMVGDKLTTDIKGALATGITSVWLNRNGKTNDSDIKPDHEIKHLSEIHEIAAQAV</sequence>
<dbReference type="Gene3D" id="3.40.50.1000">
    <property type="entry name" value="HAD superfamily/HAD-like"/>
    <property type="match status" value="1"/>
</dbReference>
<name>A0ABU1J4X6_9BACL</name>
<dbReference type="HAMAP" id="MF_02240">
    <property type="entry name" value="PSP"/>
    <property type="match status" value="1"/>
</dbReference>
<dbReference type="Gene3D" id="1.20.120.710">
    <property type="entry name" value="Haloacid dehalogenase hydrolase-like domain"/>
    <property type="match status" value="1"/>
</dbReference>
<accession>A0ABU1J4X6</accession>
<gene>
    <name evidence="4" type="ORF">JOC58_003535</name>
</gene>
<evidence type="ECO:0000256" key="3">
    <source>
        <dbReference type="HAMAP-Rule" id="MF_02240"/>
    </source>
</evidence>
<dbReference type="InterPro" id="IPR051400">
    <property type="entry name" value="HAD-like_hydrolase"/>
</dbReference>
<dbReference type="NCBIfam" id="TIGR01509">
    <property type="entry name" value="HAD-SF-IA-v3"/>
    <property type="match status" value="1"/>
</dbReference>
<keyword evidence="3" id="KW-0718">Serine biosynthesis</keyword>
<dbReference type="InterPro" id="IPR044266">
    <property type="entry name" value="PSP_YsaA"/>
</dbReference>
<evidence type="ECO:0000313" key="5">
    <source>
        <dbReference type="Proteomes" id="UP001185028"/>
    </source>
</evidence>
<keyword evidence="5" id="KW-1185">Reference proteome</keyword>
<evidence type="ECO:0000256" key="2">
    <source>
        <dbReference type="ARBA" id="ARBA00022842"/>
    </source>
</evidence>
<dbReference type="PANTHER" id="PTHR46470">
    <property type="entry name" value="N-ACYLNEURAMINATE-9-PHOSPHATASE"/>
    <property type="match status" value="1"/>
</dbReference>
<dbReference type="Proteomes" id="UP001185028">
    <property type="component" value="Unassembled WGS sequence"/>
</dbReference>
<dbReference type="PANTHER" id="PTHR46470:SF3">
    <property type="entry name" value="N-ACYLNEURAMINATE-9-PHOSPHATASE"/>
    <property type="match status" value="1"/>
</dbReference>
<dbReference type="RefSeq" id="WP_188777771.1">
    <property type="nucleotide sequence ID" value="NZ_BMMB01000011.1"/>
</dbReference>
<dbReference type="SFLD" id="SFLDS00003">
    <property type="entry name" value="Haloacid_Dehalogenase"/>
    <property type="match status" value="1"/>
</dbReference>
<dbReference type="SUPFAM" id="SSF56784">
    <property type="entry name" value="HAD-like"/>
    <property type="match status" value="1"/>
</dbReference>
<keyword evidence="3" id="KW-0170">Cobalt</keyword>
<comment type="caution">
    <text evidence="4">The sequence shown here is derived from an EMBL/GenBank/DDBJ whole genome shotgun (WGS) entry which is preliminary data.</text>
</comment>
<dbReference type="Pfam" id="PF00702">
    <property type="entry name" value="Hydrolase"/>
    <property type="match status" value="1"/>
</dbReference>
<dbReference type="InterPro" id="IPR036412">
    <property type="entry name" value="HAD-like_sf"/>
</dbReference>
<evidence type="ECO:0000313" key="4">
    <source>
        <dbReference type="EMBL" id="MDR6245622.1"/>
    </source>
</evidence>
<dbReference type="InterPro" id="IPR023214">
    <property type="entry name" value="HAD_sf"/>
</dbReference>
<dbReference type="NCBIfam" id="TIGR01549">
    <property type="entry name" value="HAD-SF-IA-v1"/>
    <property type="match status" value="1"/>
</dbReference>
<evidence type="ECO:0000256" key="1">
    <source>
        <dbReference type="ARBA" id="ARBA00022801"/>
    </source>
</evidence>
<comment type="pathway">
    <text evidence="3">Amino-acid biosynthesis; L-serine biosynthesis; L-serine from 3-phospho-D-glycerate: step 3/3.</text>
</comment>
<reference evidence="4 5" key="1">
    <citation type="submission" date="2023-07" db="EMBL/GenBank/DDBJ databases">
        <title>Genomic Encyclopedia of Type Strains, Phase IV (KMG-IV): sequencing the most valuable type-strain genomes for metagenomic binning, comparative biology and taxonomic classification.</title>
        <authorList>
            <person name="Goeker M."/>
        </authorList>
    </citation>
    <scope>NUCLEOTIDE SEQUENCE [LARGE SCALE GENOMIC DNA]</scope>
    <source>
        <strain evidence="4 5">DSM 22170</strain>
    </source>
</reference>